<reference evidence="6" key="2">
    <citation type="journal article" date="2018" name="Nat. Commun.">
        <title>Extreme sensitivity to ultraviolet light in the fungal pathogen causing white-nose syndrome of bats.</title>
        <authorList>
            <person name="Palmer J.M."/>
            <person name="Drees K.P."/>
            <person name="Foster J.T."/>
            <person name="Lindner D.L."/>
        </authorList>
    </citation>
    <scope>NUCLEOTIDE SEQUENCE [LARGE SCALE GENOMIC DNA]</scope>
    <source>
        <strain evidence="6">UAMH 10579</strain>
    </source>
</reference>
<dbReference type="PROSITE" id="PS50102">
    <property type="entry name" value="RRM"/>
    <property type="match status" value="1"/>
</dbReference>
<feature type="region of interest" description="Disordered" evidence="3">
    <location>
        <begin position="1083"/>
        <end position="1174"/>
    </location>
</feature>
<dbReference type="GO" id="GO:0004386">
    <property type="term" value="F:helicase activity"/>
    <property type="evidence" value="ECO:0007669"/>
    <property type="project" value="InterPro"/>
</dbReference>
<feature type="compositionally biased region" description="Polar residues" evidence="3">
    <location>
        <begin position="66"/>
        <end position="76"/>
    </location>
</feature>
<feature type="region of interest" description="Disordered" evidence="3">
    <location>
        <begin position="61"/>
        <end position="83"/>
    </location>
</feature>
<feature type="domain" description="RRM" evidence="4">
    <location>
        <begin position="1256"/>
        <end position="1337"/>
    </location>
</feature>
<feature type="region of interest" description="Disordered" evidence="3">
    <location>
        <begin position="1324"/>
        <end position="1418"/>
    </location>
</feature>
<keyword evidence="1" id="KW-0547">Nucleotide-binding</keyword>
<dbReference type="InterPro" id="IPR045055">
    <property type="entry name" value="DNA2/NAM7-like"/>
</dbReference>
<dbReference type="RefSeq" id="XP_018126690.1">
    <property type="nucleotide sequence ID" value="XM_018277979.2"/>
</dbReference>
<dbReference type="Pfam" id="PF13086">
    <property type="entry name" value="AAA_11"/>
    <property type="match status" value="1"/>
</dbReference>
<organism evidence="5 6">
    <name type="scientific">Pseudogymnoascus verrucosus</name>
    <dbReference type="NCBI Taxonomy" id="342668"/>
    <lineage>
        <taxon>Eukaryota</taxon>
        <taxon>Fungi</taxon>
        <taxon>Dikarya</taxon>
        <taxon>Ascomycota</taxon>
        <taxon>Pezizomycotina</taxon>
        <taxon>Leotiomycetes</taxon>
        <taxon>Thelebolales</taxon>
        <taxon>Thelebolaceae</taxon>
        <taxon>Pseudogymnoascus</taxon>
    </lineage>
</organism>
<dbReference type="GO" id="GO:0031380">
    <property type="term" value="C:nuclear RNA-directed RNA polymerase complex"/>
    <property type="evidence" value="ECO:0007669"/>
    <property type="project" value="TreeGrafter"/>
</dbReference>
<dbReference type="GO" id="GO:0003723">
    <property type="term" value="F:RNA binding"/>
    <property type="evidence" value="ECO:0007669"/>
    <property type="project" value="UniProtKB-UniRule"/>
</dbReference>
<keyword evidence="1" id="KW-0347">Helicase</keyword>
<dbReference type="SUPFAM" id="SSF54928">
    <property type="entry name" value="RNA-binding domain, RBD"/>
    <property type="match status" value="1"/>
</dbReference>
<accession>A0A1B8GB04</accession>
<dbReference type="InterPro" id="IPR035979">
    <property type="entry name" value="RBD_domain_sf"/>
</dbReference>
<proteinExistence type="predicted"/>
<reference evidence="5 6" key="1">
    <citation type="submission" date="2016-03" db="EMBL/GenBank/DDBJ databases">
        <title>Comparative genomics of Pseudogymnoascus destructans, the fungus causing white-nose syndrome of bats.</title>
        <authorList>
            <person name="Palmer J.M."/>
            <person name="Drees K.P."/>
            <person name="Foster J.T."/>
            <person name="Lindner D.L."/>
        </authorList>
    </citation>
    <scope>NUCLEOTIDE SEQUENCE [LARGE SCALE GENOMIC DNA]</scope>
    <source>
        <strain evidence="5 6">UAMH 10579</strain>
    </source>
</reference>
<dbReference type="SMART" id="SM00360">
    <property type="entry name" value="RRM"/>
    <property type="match status" value="1"/>
</dbReference>
<dbReference type="GeneID" id="28841944"/>
<dbReference type="Proteomes" id="UP000091956">
    <property type="component" value="Unassembled WGS sequence"/>
</dbReference>
<dbReference type="InterPro" id="IPR041677">
    <property type="entry name" value="DNA2/NAM7_AAA_11"/>
</dbReference>
<sequence length="1439" mass="159022">MSVFKAELPRRGPDFKPPPPVKVVFSKVFPADFEPILREHITRPYQLDDEHSQEAWRRLPEIPSGTEINPDSTHGATHTEALPENIMNGPWGSKEAYIGSQYQLLRYDAIYPLLDSVRSYKENPGTSDLQTTSIYTNVFIVGYTFANLGAAARIEFSTERAGKRIRWPQSSRLQQGTMVALSPVHDKFKTICKVAIVAARPLAAVEQDPPQIDIFWASIEESEFDPTEEYVMVEAKSGYFEASRHMLVAMQKLMSETFPMAEHLIELRRTVGPPGDVQEQPRMNLSALLPSEATCEILTPGYCDTDVLQDVDILGPWPALEGSQLDASQMAAVRRILCKKVAIIQGPPGTGKTFVSITALKIMLNNWVVGDPPILVSAQTNHAIDQLLNLIEPFEPNFLRLGGRFSESNDVIQLRTLYRLRGQLAIGITGSAGKIRIAQDALKRISEEIIHDIQDMNDQGPEEGSVFLKLNLITQEQYDSLNDDDWVDAGADAGGLLYSWLGLDQQLLPKRCPLSNNGFEDDEDEDDYEYETLNEAELEARKSKDEDDIEALKGKYVPYRREFIGRNSRARSNMQAEAILRTTPNLWDIDEEDRGAIYQYLKDAATKEYLASFRRHLTDYSRAMDRLKLARWQGDATFIRKTGIKLIGCTTTGLSKYRGLIACLKPRTLLIEEAAETLEGTILAAMFESLDHLILVGDHQQLQAHCNVSHLEGHPYNLSVSLFERLVNNGVEFTMLNKQRRMIPGLRELLSPIYEGLEDHPSVLDRRVRQPIPGMGGRDSYFFHHSWLESRDDAQSTYNIEEANMIVAFFNYLVLNGIEDSKITVLTFYNGQRKRLLTLLKRVPNLATRGPFNVFTVDSYQGEENDVVLLSLVRSNAHGTIGFLENKNRAVVALSRARRGMYIFGNCINLLRSEAESYDLWLSAMKTMKSQGRFDITSGFPMVCSSHSTETVVESAVELDNLTGGCGIKCNGVMPCGHKCRYNCHSFAHEDLVCKEPCTKAMNCTAAHACSMRCSDPCACPCEQASHVAATDSRSLPASPAVADDSVAPTLYPAVHSLESELAENVEIFDAAAWREWDAPASDFNARQSTRPPPSKKALVIRDRHRPVDLSNGARQTGRPNAPILHSPPDISIQVEQQRSPRGSPQPPQSSAKGFVHQPNENLSAAPPRSSPNLDTYAAIARAPSVPHRSDDSTKVVASAQMNNNGQGTKKASTKSPLVSRPGRSNSRGPLATNTTKPSASTKMVTTTGPASAAHGKLFVSGVAEAESTASLKRLFMQYGTVLEAVVKDGAAIATATNPNRFGFVTMASSAQADTAISKLHGTRRHGQSLNVQKAWPNPHPSNAGPSNPQEYSTPVSKSKENNPSSMAQPKKDVPGLRTQPEELDQVLTEPHFSLNDTNVEHTPSLTNGPSDNNGGAITVITEKQEVVETQEDDLISFD</sequence>
<dbReference type="STRING" id="342668.A0A1B8GB04"/>
<keyword evidence="6" id="KW-1185">Reference proteome</keyword>
<keyword evidence="1" id="KW-0378">Hydrolase</keyword>
<evidence type="ECO:0000259" key="4">
    <source>
        <dbReference type="PROSITE" id="PS50102"/>
    </source>
</evidence>
<dbReference type="InterPro" id="IPR000504">
    <property type="entry name" value="RRM_dom"/>
</dbReference>
<dbReference type="OrthoDB" id="409395at2759"/>
<dbReference type="InterPro" id="IPR047187">
    <property type="entry name" value="SF1_C_Upf1"/>
</dbReference>
<evidence type="ECO:0000256" key="1">
    <source>
        <dbReference type="ARBA" id="ARBA00022806"/>
    </source>
</evidence>
<evidence type="ECO:0000256" key="3">
    <source>
        <dbReference type="SAM" id="MobiDB-lite"/>
    </source>
</evidence>
<name>A0A1B8GB04_9PEZI</name>
<dbReference type="GO" id="GO:0031048">
    <property type="term" value="P:regulatory ncRNA-mediated heterochromatin formation"/>
    <property type="evidence" value="ECO:0007669"/>
    <property type="project" value="TreeGrafter"/>
</dbReference>
<feature type="compositionally biased region" description="Polar residues" evidence="3">
    <location>
        <begin position="1395"/>
        <end position="1416"/>
    </location>
</feature>
<dbReference type="PANTHER" id="PTHR10887:SF341">
    <property type="entry name" value="NFX1-TYPE ZINC FINGER-CONTAINING PROTEIN 1"/>
    <property type="match status" value="1"/>
</dbReference>
<dbReference type="Gene3D" id="3.30.70.330">
    <property type="match status" value="1"/>
</dbReference>
<gene>
    <name evidence="5" type="ORF">VE01_08558</name>
</gene>
<dbReference type="Gene3D" id="3.40.50.300">
    <property type="entry name" value="P-loop containing nucleotide triphosphate hydrolases"/>
    <property type="match status" value="3"/>
</dbReference>
<dbReference type="Pfam" id="PF25396">
    <property type="entry name" value="ZNFX1"/>
    <property type="match status" value="1"/>
</dbReference>
<feature type="compositionally biased region" description="Polar residues" evidence="3">
    <location>
        <begin position="1344"/>
        <end position="1368"/>
    </location>
</feature>
<dbReference type="Pfam" id="PF13087">
    <property type="entry name" value="AAA_12"/>
    <property type="match status" value="1"/>
</dbReference>
<dbReference type="CDD" id="cd18808">
    <property type="entry name" value="SF1_C_Upf1"/>
    <property type="match status" value="1"/>
</dbReference>
<protein>
    <recommendedName>
        <fullName evidence="4">RRM domain-containing protein</fullName>
    </recommendedName>
</protein>
<dbReference type="InterPro" id="IPR057373">
    <property type="entry name" value="ZNFX1"/>
</dbReference>
<evidence type="ECO:0000313" key="6">
    <source>
        <dbReference type="Proteomes" id="UP000091956"/>
    </source>
</evidence>
<dbReference type="EMBL" id="KV460259">
    <property type="protein sequence ID" value="OBT92957.1"/>
    <property type="molecule type" value="Genomic_DNA"/>
</dbReference>
<keyword evidence="2" id="KW-0694">RNA-binding</keyword>
<evidence type="ECO:0000313" key="5">
    <source>
        <dbReference type="EMBL" id="OBT92957.1"/>
    </source>
</evidence>
<dbReference type="SUPFAM" id="SSF52540">
    <property type="entry name" value="P-loop containing nucleoside triphosphate hydrolases"/>
    <property type="match status" value="1"/>
</dbReference>
<dbReference type="InterPro" id="IPR041679">
    <property type="entry name" value="DNA2/NAM7-like_C"/>
</dbReference>
<dbReference type="Pfam" id="PF00076">
    <property type="entry name" value="RRM_1"/>
    <property type="match status" value="1"/>
</dbReference>
<dbReference type="InterPro" id="IPR027417">
    <property type="entry name" value="P-loop_NTPase"/>
</dbReference>
<dbReference type="PANTHER" id="PTHR10887">
    <property type="entry name" value="DNA2/NAM7 HELICASE FAMILY"/>
    <property type="match status" value="1"/>
</dbReference>
<dbReference type="InterPro" id="IPR012677">
    <property type="entry name" value="Nucleotide-bd_a/b_plait_sf"/>
</dbReference>
<evidence type="ECO:0000256" key="2">
    <source>
        <dbReference type="PROSITE-ProRule" id="PRU00176"/>
    </source>
</evidence>
<feature type="region of interest" description="Disordered" evidence="3">
    <location>
        <begin position="1201"/>
        <end position="1248"/>
    </location>
</feature>
<keyword evidence="1" id="KW-0067">ATP-binding</keyword>